<evidence type="ECO:0000313" key="3">
    <source>
        <dbReference type="EMBL" id="CAF9905817.1"/>
    </source>
</evidence>
<dbReference type="AlphaFoldDB" id="A0A8H3EHK2"/>
<feature type="signal peptide" evidence="2">
    <location>
        <begin position="1"/>
        <end position="18"/>
    </location>
</feature>
<protein>
    <submittedName>
        <fullName evidence="3">Uncharacterized protein</fullName>
    </submittedName>
</protein>
<name>A0A8H3EHK2_9LECA</name>
<sequence length="189" mass="20373">MKLSVLTLSCWVSGHVLAAGVILGSGLAVQDRHLYRRAPARQPQSSKQSEETPIRPPKLKADVKADTHGRFKGSTFVKNEHGKYTVHGPNGSLQEALSRKKVSAGGTQDQPGKLSAEVSGPNVGIKLHVPKGSIGSYYVKRRNAEKTHHFVEHAESPFRWEVPKKLDGSSVIAGAEINGPGSVKAKAWN</sequence>
<gene>
    <name evidence="3" type="ORF">GOMPHAMPRED_003379</name>
</gene>
<evidence type="ECO:0000256" key="2">
    <source>
        <dbReference type="SAM" id="SignalP"/>
    </source>
</evidence>
<comment type="caution">
    <text evidence="3">The sequence shown here is derived from an EMBL/GenBank/DDBJ whole genome shotgun (WGS) entry which is preliminary data.</text>
</comment>
<feature type="region of interest" description="Disordered" evidence="1">
    <location>
        <begin position="38"/>
        <end position="58"/>
    </location>
</feature>
<reference evidence="3" key="1">
    <citation type="submission" date="2021-03" db="EMBL/GenBank/DDBJ databases">
        <authorList>
            <person name="Tagirdzhanova G."/>
        </authorList>
    </citation>
    <scope>NUCLEOTIDE SEQUENCE</scope>
</reference>
<dbReference type="Proteomes" id="UP000664169">
    <property type="component" value="Unassembled WGS sequence"/>
</dbReference>
<proteinExistence type="predicted"/>
<feature type="compositionally biased region" description="Basic and acidic residues" evidence="1">
    <location>
        <begin position="48"/>
        <end position="58"/>
    </location>
</feature>
<keyword evidence="4" id="KW-1185">Reference proteome</keyword>
<accession>A0A8H3EHK2</accession>
<dbReference type="EMBL" id="CAJPDQ010000002">
    <property type="protein sequence ID" value="CAF9905817.1"/>
    <property type="molecule type" value="Genomic_DNA"/>
</dbReference>
<evidence type="ECO:0000313" key="4">
    <source>
        <dbReference type="Proteomes" id="UP000664169"/>
    </source>
</evidence>
<organism evidence="3 4">
    <name type="scientific">Gomphillus americanus</name>
    <dbReference type="NCBI Taxonomy" id="1940652"/>
    <lineage>
        <taxon>Eukaryota</taxon>
        <taxon>Fungi</taxon>
        <taxon>Dikarya</taxon>
        <taxon>Ascomycota</taxon>
        <taxon>Pezizomycotina</taxon>
        <taxon>Lecanoromycetes</taxon>
        <taxon>OSLEUM clade</taxon>
        <taxon>Ostropomycetidae</taxon>
        <taxon>Ostropales</taxon>
        <taxon>Graphidaceae</taxon>
        <taxon>Gomphilloideae</taxon>
        <taxon>Gomphillus</taxon>
    </lineage>
</organism>
<evidence type="ECO:0000256" key="1">
    <source>
        <dbReference type="SAM" id="MobiDB-lite"/>
    </source>
</evidence>
<feature type="chain" id="PRO_5034654727" evidence="2">
    <location>
        <begin position="19"/>
        <end position="189"/>
    </location>
</feature>
<keyword evidence="2" id="KW-0732">Signal</keyword>